<gene>
    <name evidence="11" type="ORF">ANTHELSMS3_04692</name>
</gene>
<evidence type="ECO:0000313" key="11">
    <source>
        <dbReference type="EMBL" id="ASP23590.1"/>
    </source>
</evidence>
<dbReference type="InterPro" id="IPR050879">
    <property type="entry name" value="Acyltransferase_3"/>
</dbReference>
<keyword evidence="3 11" id="KW-0808">Transferase</keyword>
<dbReference type="Gene3D" id="3.40.50.1110">
    <property type="entry name" value="SGNH hydrolase"/>
    <property type="match status" value="1"/>
</dbReference>
<feature type="domain" description="Acyltransferase 3" evidence="9">
    <location>
        <begin position="6"/>
        <end position="323"/>
    </location>
</feature>
<dbReference type="RefSeq" id="WP_094037659.1">
    <property type="nucleotide sequence ID" value="NZ_CP022542.1"/>
</dbReference>
<comment type="subcellular location">
    <subcellularLocation>
        <location evidence="1">Cell membrane</location>
        <topology evidence="1">Multi-pass membrane protein</topology>
    </subcellularLocation>
</comment>
<keyword evidence="6 8" id="KW-0472">Membrane</keyword>
<dbReference type="InterPro" id="IPR036514">
    <property type="entry name" value="SGNH_hydro_sf"/>
</dbReference>
<dbReference type="GO" id="GO:0016747">
    <property type="term" value="F:acyltransferase activity, transferring groups other than amino-acyl groups"/>
    <property type="evidence" value="ECO:0007669"/>
    <property type="project" value="InterPro"/>
</dbReference>
<evidence type="ECO:0000259" key="10">
    <source>
        <dbReference type="Pfam" id="PF19040"/>
    </source>
</evidence>
<evidence type="ECO:0000256" key="4">
    <source>
        <dbReference type="ARBA" id="ARBA00022692"/>
    </source>
</evidence>
<evidence type="ECO:0000256" key="8">
    <source>
        <dbReference type="SAM" id="Phobius"/>
    </source>
</evidence>
<dbReference type="GO" id="GO:0005886">
    <property type="term" value="C:plasma membrane"/>
    <property type="evidence" value="ECO:0007669"/>
    <property type="project" value="UniProtKB-SubCell"/>
</dbReference>
<dbReference type="GO" id="GO:0016788">
    <property type="term" value="F:hydrolase activity, acting on ester bonds"/>
    <property type="evidence" value="ECO:0007669"/>
    <property type="project" value="UniProtKB-ARBA"/>
</dbReference>
<evidence type="ECO:0000256" key="2">
    <source>
        <dbReference type="ARBA" id="ARBA00022475"/>
    </source>
</evidence>
<protein>
    <submittedName>
        <fullName evidence="11">O-acetyltransferase OatA</fullName>
        <ecNumber evidence="11">2.3.1.-</ecNumber>
    </submittedName>
</protein>
<dbReference type="SUPFAM" id="SSF52266">
    <property type="entry name" value="SGNH hydrolase"/>
    <property type="match status" value="1"/>
</dbReference>
<dbReference type="PANTHER" id="PTHR23028">
    <property type="entry name" value="ACETYLTRANSFERASE"/>
    <property type="match status" value="1"/>
</dbReference>
<reference evidence="11 12" key="1">
    <citation type="submission" date="2017-07" db="EMBL/GenBank/DDBJ databases">
        <title>Genome Sequence of Antarctobacter heliothermus Strain SMS3 Isolated from a culture of the Diatom Skeletonema marinoi.</title>
        <authorList>
            <person name="Topel M."/>
            <person name="Pinder M.I.M."/>
            <person name="Johansson O.N."/>
            <person name="Kourtchenko O."/>
            <person name="Godhe A."/>
            <person name="Clarke A.K."/>
        </authorList>
    </citation>
    <scope>NUCLEOTIDE SEQUENCE [LARGE SCALE GENOMIC DNA]</scope>
    <source>
        <strain evidence="11 12">SMS3</strain>
        <plasmid evidence="12">Plasmid psms3-2</plasmid>
    </source>
</reference>
<feature type="transmembrane region" description="Helical" evidence="8">
    <location>
        <begin position="238"/>
        <end position="256"/>
    </location>
</feature>
<accession>A0A222EBW3</accession>
<evidence type="ECO:0000256" key="7">
    <source>
        <dbReference type="ARBA" id="ARBA00023315"/>
    </source>
</evidence>
<dbReference type="AlphaFoldDB" id="A0A222EBW3"/>
<dbReference type="Pfam" id="PF01757">
    <property type="entry name" value="Acyl_transf_3"/>
    <property type="match status" value="1"/>
</dbReference>
<feature type="domain" description="SGNH" evidence="10">
    <location>
        <begin position="398"/>
        <end position="647"/>
    </location>
</feature>
<organism evidence="11 12">
    <name type="scientific">Antarctobacter heliothermus</name>
    <dbReference type="NCBI Taxonomy" id="74033"/>
    <lineage>
        <taxon>Bacteria</taxon>
        <taxon>Pseudomonadati</taxon>
        <taxon>Pseudomonadota</taxon>
        <taxon>Alphaproteobacteria</taxon>
        <taxon>Rhodobacterales</taxon>
        <taxon>Roseobacteraceae</taxon>
        <taxon>Antarctobacter</taxon>
    </lineage>
</organism>
<geneLocation type="plasmid" evidence="12">
    <name>psms3-2</name>
</geneLocation>
<keyword evidence="2" id="KW-1003">Cell membrane</keyword>
<keyword evidence="11" id="KW-0614">Plasmid</keyword>
<dbReference type="Pfam" id="PF19040">
    <property type="entry name" value="SGNH"/>
    <property type="match status" value="1"/>
</dbReference>
<evidence type="ECO:0000256" key="5">
    <source>
        <dbReference type="ARBA" id="ARBA00022989"/>
    </source>
</evidence>
<evidence type="ECO:0000259" key="9">
    <source>
        <dbReference type="Pfam" id="PF01757"/>
    </source>
</evidence>
<feature type="transmembrane region" description="Helical" evidence="8">
    <location>
        <begin position="136"/>
        <end position="155"/>
    </location>
</feature>
<evidence type="ECO:0000256" key="3">
    <source>
        <dbReference type="ARBA" id="ARBA00022679"/>
    </source>
</evidence>
<name>A0A222EBW3_9RHOB</name>
<dbReference type="PANTHER" id="PTHR23028:SF53">
    <property type="entry name" value="ACYL_TRANSF_3 DOMAIN-CONTAINING PROTEIN"/>
    <property type="match status" value="1"/>
</dbReference>
<feature type="transmembrane region" description="Helical" evidence="8">
    <location>
        <begin position="344"/>
        <end position="364"/>
    </location>
</feature>
<dbReference type="OrthoDB" id="9796461at2"/>
<evidence type="ECO:0000313" key="12">
    <source>
        <dbReference type="Proteomes" id="UP000203589"/>
    </source>
</evidence>
<dbReference type="KEGG" id="aht:ANTHELSMS3_04692"/>
<dbReference type="EMBL" id="CP022542">
    <property type="protein sequence ID" value="ASP23590.1"/>
    <property type="molecule type" value="Genomic_DNA"/>
</dbReference>
<keyword evidence="5 8" id="KW-1133">Transmembrane helix</keyword>
<feature type="transmembrane region" description="Helical" evidence="8">
    <location>
        <begin position="306"/>
        <end position="323"/>
    </location>
</feature>
<dbReference type="InterPro" id="IPR043968">
    <property type="entry name" value="SGNH"/>
</dbReference>
<evidence type="ECO:0000256" key="6">
    <source>
        <dbReference type="ARBA" id="ARBA00023136"/>
    </source>
</evidence>
<dbReference type="EC" id="2.3.1.-" evidence="11"/>
<dbReference type="GO" id="GO:0009103">
    <property type="term" value="P:lipopolysaccharide biosynthetic process"/>
    <property type="evidence" value="ECO:0007669"/>
    <property type="project" value="TreeGrafter"/>
</dbReference>
<feature type="transmembrane region" description="Helical" evidence="8">
    <location>
        <begin position="25"/>
        <end position="51"/>
    </location>
</feature>
<keyword evidence="7 11" id="KW-0012">Acyltransferase</keyword>
<evidence type="ECO:0000256" key="1">
    <source>
        <dbReference type="ARBA" id="ARBA00004651"/>
    </source>
</evidence>
<keyword evidence="4 8" id="KW-0812">Transmembrane</keyword>
<proteinExistence type="predicted"/>
<sequence>MNYRPDIDGLRTIAVVPVVLFHANVAGFTGGFVGVDIFFVISGFLITTIIHRELAEGRFSILRFYERRARRILPALFAVIVASLIAGWFTLAPADYDKMGQSILSALLFVSNMWFWRNSGGYFDGATDYLPMLHTWSLAVEEQFYIFFPLLLMLLHKIGRRLLLPVIVLLVAGSLVVAIWATPRMPSASFYLLPTRIWELGIGSLLALGLLPAAAPKALREGVGALGLVFLYDGSTEFPGLAALPPVLGAAALIWAGTAGPVAASRLLALRPMVWIGLISYSLYLWHWPIMAFLRNRLFTVDLEPTWQVVTVLASVAAGWISWRFIERPFRVPVRAGGMGQGRIFALSGAGMAVLGGLAAVSVVTQGVPQRFSEDEIRLTRSISRFEPAEVCFGVRAAKRTCIFGDPNGKVRWVLWGDSHAKSILPALDTLAARDGIGLMFISAPSCPPIPGAMELNPDPLSKRCAARRHRDLARIEALDSVDTIFLAARWPRYVEGTELPVERSVENATAMFLYDAETGEPHQADVTRNPEVVLARLTALRDRLLKQDRRILLLGTVPEIPWNVADRLKASVLFGAPLPAPVDFREVAERQVKSDAVLSEVAQVENVFYLPLARAMCDTNCPTHTSEAAFYHDNNHLTLEGAQRLVLPILERALSGRHTALDKP</sequence>
<feature type="transmembrane region" description="Helical" evidence="8">
    <location>
        <begin position="268"/>
        <end position="286"/>
    </location>
</feature>
<feature type="transmembrane region" description="Helical" evidence="8">
    <location>
        <begin position="72"/>
        <end position="91"/>
    </location>
</feature>
<dbReference type="Proteomes" id="UP000203589">
    <property type="component" value="Plasmid pSMS3-2"/>
</dbReference>
<dbReference type="InterPro" id="IPR002656">
    <property type="entry name" value="Acyl_transf_3_dom"/>
</dbReference>
<feature type="transmembrane region" description="Helical" evidence="8">
    <location>
        <begin position="162"/>
        <end position="181"/>
    </location>
</feature>
<keyword evidence="12" id="KW-1185">Reference proteome</keyword>